<feature type="region of interest" description="Disordered" evidence="1">
    <location>
        <begin position="228"/>
        <end position="268"/>
    </location>
</feature>
<name>A0A1Y2D485_9BASI</name>
<dbReference type="InParanoid" id="A0A1Y2D485"/>
<protein>
    <recommendedName>
        <fullName evidence="4">F-box domain-containing protein</fullName>
    </recommendedName>
</protein>
<proteinExistence type="predicted"/>
<dbReference type="Proteomes" id="UP000193467">
    <property type="component" value="Unassembled WGS sequence"/>
</dbReference>
<accession>A0A1Y2D485</accession>
<dbReference type="EMBL" id="MCGR01000101">
    <property type="protein sequence ID" value="ORY54083.1"/>
    <property type="molecule type" value="Genomic_DNA"/>
</dbReference>
<reference evidence="2 3" key="1">
    <citation type="submission" date="2016-07" db="EMBL/GenBank/DDBJ databases">
        <title>Pervasive Adenine N6-methylation of Active Genes in Fungi.</title>
        <authorList>
            <consortium name="DOE Joint Genome Institute"/>
            <person name="Mondo S.J."/>
            <person name="Dannebaum R.O."/>
            <person name="Kuo R.C."/>
            <person name="Labutti K."/>
            <person name="Haridas S."/>
            <person name="Kuo A."/>
            <person name="Salamov A."/>
            <person name="Ahrendt S.R."/>
            <person name="Lipzen A."/>
            <person name="Sullivan W."/>
            <person name="Andreopoulos W.B."/>
            <person name="Clum A."/>
            <person name="Lindquist E."/>
            <person name="Daum C."/>
            <person name="Ramamoorthy G.K."/>
            <person name="Gryganskyi A."/>
            <person name="Culley D."/>
            <person name="Magnuson J.K."/>
            <person name="James T.Y."/>
            <person name="O'Malley M.A."/>
            <person name="Stajich J.E."/>
            <person name="Spatafora J.W."/>
            <person name="Visel A."/>
            <person name="Grigoriev I.V."/>
        </authorList>
    </citation>
    <scope>NUCLEOTIDE SEQUENCE [LARGE SCALE GENOMIC DNA]</scope>
    <source>
        <strain evidence="2 3">62-1032</strain>
    </source>
</reference>
<comment type="caution">
    <text evidence="2">The sequence shown here is derived from an EMBL/GenBank/DDBJ whole genome shotgun (WGS) entry which is preliminary data.</text>
</comment>
<gene>
    <name evidence="2" type="ORF">BCR35DRAFT_316147</name>
</gene>
<evidence type="ECO:0000256" key="1">
    <source>
        <dbReference type="SAM" id="MobiDB-lite"/>
    </source>
</evidence>
<dbReference type="AlphaFoldDB" id="A0A1Y2D485"/>
<organism evidence="2 3">
    <name type="scientific">Leucosporidium creatinivorum</name>
    <dbReference type="NCBI Taxonomy" id="106004"/>
    <lineage>
        <taxon>Eukaryota</taxon>
        <taxon>Fungi</taxon>
        <taxon>Dikarya</taxon>
        <taxon>Basidiomycota</taxon>
        <taxon>Pucciniomycotina</taxon>
        <taxon>Microbotryomycetes</taxon>
        <taxon>Leucosporidiales</taxon>
        <taxon>Leucosporidium</taxon>
    </lineage>
</organism>
<evidence type="ECO:0000313" key="2">
    <source>
        <dbReference type="EMBL" id="ORY54083.1"/>
    </source>
</evidence>
<evidence type="ECO:0000313" key="3">
    <source>
        <dbReference type="Proteomes" id="UP000193467"/>
    </source>
</evidence>
<sequence>MVGWNDLPTELKKKVVQMLFDESMESEDDYRSFEAFQTLKALNAVDRELHVLSAPLRWQFLDAAQCSLSLIHSFADKVGVSKGQFIRNIKLWQPETAARELLAVVEAYVKLLSTLTGLAYLEIRCRPSVALGVLPLLPPTLPRTLRCLKLRGWSEKNFITSDLAAVIIYAFPEVVELEFFDICQGSTEGAALAVKALRSLQKLQELSLGDGDGFTHASLALPRPSVELIPRRAQPPRHGRRAPPSLPSRPSRTPLHHTQTARDTHLRR</sequence>
<keyword evidence="3" id="KW-1185">Reference proteome</keyword>
<evidence type="ECO:0008006" key="4">
    <source>
        <dbReference type="Google" id="ProtNLM"/>
    </source>
</evidence>